<dbReference type="PANTHER" id="PTHR39209">
    <property type="match status" value="1"/>
</dbReference>
<evidence type="ECO:0000259" key="2">
    <source>
        <dbReference type="SMART" id="SM00873"/>
    </source>
</evidence>
<dbReference type="AlphaFoldDB" id="B6G0W7"/>
<name>B6G0W7_PEPHT</name>
<protein>
    <recommendedName>
        <fullName evidence="2">B3/B4 tRNA-binding domain-containing protein</fullName>
    </recommendedName>
</protein>
<comment type="caution">
    <text evidence="3">The sequence shown here is derived from an EMBL/GenBank/DDBJ whole genome shotgun (WGS) entry which is preliminary data.</text>
</comment>
<reference evidence="3 4" key="1">
    <citation type="submission" date="2008-09" db="EMBL/GenBank/DDBJ databases">
        <authorList>
            <person name="Fulton L."/>
            <person name="Clifton S."/>
            <person name="Fulton B."/>
            <person name="Xu J."/>
            <person name="Minx P."/>
            <person name="Pepin K.H."/>
            <person name="Johnson M."/>
            <person name="Thiruvilangam P."/>
            <person name="Bhonagiri V."/>
            <person name="Nash W.E."/>
            <person name="Mardis E.R."/>
            <person name="Wilson R.K."/>
        </authorList>
    </citation>
    <scope>NUCLEOTIDE SEQUENCE [LARGE SCALE GENOMIC DNA]</scope>
    <source>
        <strain evidence="3 4">DSM 13275</strain>
    </source>
</reference>
<keyword evidence="4" id="KW-1185">Reference proteome</keyword>
<proteinExistence type="predicted"/>
<dbReference type="SUPFAM" id="SSF56037">
    <property type="entry name" value="PheT/TilS domain"/>
    <property type="match status" value="1"/>
</dbReference>
<keyword evidence="1" id="KW-0175">Coiled coil</keyword>
<dbReference type="HOGENOM" id="CLU_076869_2_1_9"/>
<dbReference type="Proteomes" id="UP000003178">
    <property type="component" value="Unassembled WGS sequence"/>
</dbReference>
<dbReference type="Pfam" id="PF03483">
    <property type="entry name" value="B3_4"/>
    <property type="match status" value="1"/>
</dbReference>
<dbReference type="eggNOG" id="COG3382">
    <property type="taxonomic scope" value="Bacteria"/>
</dbReference>
<accession>B6G0W7</accession>
<feature type="domain" description="B3/B4 tRNA-binding" evidence="2">
    <location>
        <begin position="61"/>
        <end position="208"/>
    </location>
</feature>
<dbReference type="PANTHER" id="PTHR39209:SF2">
    <property type="entry name" value="CYTOPLASMIC PROTEIN"/>
    <property type="match status" value="1"/>
</dbReference>
<feature type="coiled-coil region" evidence="1">
    <location>
        <begin position="19"/>
        <end position="54"/>
    </location>
</feature>
<sequence>MLRIDEKLKNLVPDCMVGVVEAEVKVKESSEELVNLLNEECELLKNNIKLEELASEETIDANRKAYKACGKNPSRYRTSSEALIRRVLQGKGIYFVNNIVDINNLISMKTKFSIGSYNTENIGENIVFTVGIEGDEYKGIGKDMVNVANMPVLADEEGKFGSPTSDSRRAAIDENAEKIMMCLFSFSGKDKLESGMNEIKGLLEKYADGKNIKTNIVE</sequence>
<evidence type="ECO:0000313" key="3">
    <source>
        <dbReference type="EMBL" id="EEA84542.1"/>
    </source>
</evidence>
<dbReference type="EMBL" id="ABWP01000070">
    <property type="protein sequence ID" value="EEA84542.1"/>
    <property type="molecule type" value="Genomic_DNA"/>
</dbReference>
<dbReference type="RefSeq" id="WP_006440634.1">
    <property type="nucleotide sequence ID" value="NZ_DS995358.1"/>
</dbReference>
<reference evidence="3 4" key="2">
    <citation type="submission" date="2008-10" db="EMBL/GenBank/DDBJ databases">
        <title>Draft genome sequence of Clostridium hiranonis (DSM 13275).</title>
        <authorList>
            <person name="Sudarsanam P."/>
            <person name="Ley R."/>
            <person name="Guruge J."/>
            <person name="Turnbaugh P.J."/>
            <person name="Mahowald M."/>
            <person name="Liep D."/>
            <person name="Gordon J."/>
        </authorList>
    </citation>
    <scope>NUCLEOTIDE SEQUENCE [LARGE SCALE GENOMIC DNA]</scope>
    <source>
        <strain evidence="3 4">DSM 13275</strain>
    </source>
</reference>
<evidence type="ECO:0000256" key="1">
    <source>
        <dbReference type="SAM" id="Coils"/>
    </source>
</evidence>
<dbReference type="Gene3D" id="3.50.40.10">
    <property type="entry name" value="Phenylalanyl-trna Synthetase, Chain B, domain 3"/>
    <property type="match status" value="1"/>
</dbReference>
<dbReference type="STRING" id="500633.CLOHIR_01773"/>
<gene>
    <name evidence="3" type="ORF">CLOHIR_01773</name>
</gene>
<dbReference type="SMART" id="SM00873">
    <property type="entry name" value="B3_4"/>
    <property type="match status" value="1"/>
</dbReference>
<evidence type="ECO:0000313" key="4">
    <source>
        <dbReference type="Proteomes" id="UP000003178"/>
    </source>
</evidence>
<dbReference type="GO" id="GO:0003723">
    <property type="term" value="F:RNA binding"/>
    <property type="evidence" value="ECO:0007669"/>
    <property type="project" value="InterPro"/>
</dbReference>
<dbReference type="InterPro" id="IPR020825">
    <property type="entry name" value="Phe-tRNA_synthase-like_B3/B4"/>
</dbReference>
<dbReference type="InterPro" id="IPR005146">
    <property type="entry name" value="B3/B4_tRNA-bd"/>
</dbReference>
<dbReference type="GO" id="GO:0004826">
    <property type="term" value="F:phenylalanine-tRNA ligase activity"/>
    <property type="evidence" value="ECO:0007669"/>
    <property type="project" value="InterPro"/>
</dbReference>
<organism evidence="3 4">
    <name type="scientific">Peptacetobacter hiranonis (strain DSM 13275 / JCM 10541 / KCTC 15199 / TO-931)</name>
    <name type="common">Clostridium hiranonis</name>
    <dbReference type="NCBI Taxonomy" id="500633"/>
    <lineage>
        <taxon>Bacteria</taxon>
        <taxon>Bacillati</taxon>
        <taxon>Bacillota</taxon>
        <taxon>Clostridia</taxon>
        <taxon>Peptostreptococcales</taxon>
        <taxon>Peptostreptococcaceae</taxon>
        <taxon>Peptacetobacter</taxon>
    </lineage>
</organism>
<dbReference type="OrthoDB" id="9789812at2"/>